<organism evidence="3 4">
    <name type="scientific">Saccharospirillum salsuginis</name>
    <dbReference type="NCBI Taxonomy" id="418750"/>
    <lineage>
        <taxon>Bacteria</taxon>
        <taxon>Pseudomonadati</taxon>
        <taxon>Pseudomonadota</taxon>
        <taxon>Gammaproteobacteria</taxon>
        <taxon>Oceanospirillales</taxon>
        <taxon>Saccharospirillaceae</taxon>
        <taxon>Saccharospirillum</taxon>
    </lineage>
</organism>
<feature type="domain" description="DUF2169" evidence="2">
    <location>
        <begin position="24"/>
        <end position="323"/>
    </location>
</feature>
<accession>A0A918NA49</accession>
<dbReference type="Pfam" id="PF09937">
    <property type="entry name" value="DUF2169"/>
    <property type="match status" value="1"/>
</dbReference>
<dbReference type="AlphaFoldDB" id="A0A918NA49"/>
<evidence type="ECO:0000259" key="2">
    <source>
        <dbReference type="Pfam" id="PF09937"/>
    </source>
</evidence>
<dbReference type="Proteomes" id="UP000626148">
    <property type="component" value="Unassembled WGS sequence"/>
</dbReference>
<reference evidence="3" key="2">
    <citation type="submission" date="2020-09" db="EMBL/GenBank/DDBJ databases">
        <authorList>
            <person name="Sun Q."/>
            <person name="Kim S."/>
        </authorList>
    </citation>
    <scope>NUCLEOTIDE SEQUENCE</scope>
    <source>
        <strain evidence="3">KCTC 22169</strain>
    </source>
</reference>
<dbReference type="EMBL" id="BMXR01000004">
    <property type="protein sequence ID" value="GGX52575.1"/>
    <property type="molecule type" value="Genomic_DNA"/>
</dbReference>
<dbReference type="RefSeq" id="WP_189608384.1">
    <property type="nucleotide sequence ID" value="NZ_BMXR01000004.1"/>
</dbReference>
<proteinExistence type="predicted"/>
<comment type="caution">
    <text evidence="3">The sequence shown here is derived from an EMBL/GenBank/DDBJ whole genome shotgun (WGS) entry which is preliminary data.</text>
</comment>
<protein>
    <recommendedName>
        <fullName evidence="2">DUF2169 domain-containing protein</fullName>
    </recommendedName>
</protein>
<evidence type="ECO:0000313" key="3">
    <source>
        <dbReference type="EMBL" id="GGX52575.1"/>
    </source>
</evidence>
<keyword evidence="4" id="KW-1185">Reference proteome</keyword>
<gene>
    <name evidence="3" type="ORF">GCM10007392_19930</name>
</gene>
<sequence>MILIKPRPHPYYQASITPGWTADGQSAHVLVVKASYQSDQNGCVTPLEQSAPLCEQDQYPDDDAVGRALELASDLAPFKAGSEILLYAHAWCASPRPSVKVSAELRMDNGIQWDKSLAVIGRRVWKNTLFGATPTEPEQLSDLPIRFEYAYGGHHPDDPDDACPTNPVGVGYLGRAGRRVASKGMPLPQVENPKRLMTRPNQRREPQGFGPLPSHWQPRQKAFSGMNDEKAARGDYPYDGPLPETAYHSAPGDQWFDRPLEGDGTLTLTGLTKGLPEHQPLKIDLRIPRLAVAVRDESEQSLSLAADTLIVETESQQFHVLYRHAFHGLPERYIAEVELDDDSPTRRQESPDA</sequence>
<evidence type="ECO:0000256" key="1">
    <source>
        <dbReference type="SAM" id="MobiDB-lite"/>
    </source>
</evidence>
<evidence type="ECO:0000313" key="4">
    <source>
        <dbReference type="Proteomes" id="UP000626148"/>
    </source>
</evidence>
<feature type="region of interest" description="Disordered" evidence="1">
    <location>
        <begin position="198"/>
        <end position="235"/>
    </location>
</feature>
<name>A0A918NA49_9GAMM</name>
<dbReference type="InterPro" id="IPR018683">
    <property type="entry name" value="DUF2169"/>
</dbReference>
<reference evidence="3" key="1">
    <citation type="journal article" date="2014" name="Int. J. Syst. Evol. Microbiol.">
        <title>Complete genome sequence of Corynebacterium casei LMG S-19264T (=DSM 44701T), isolated from a smear-ripened cheese.</title>
        <authorList>
            <consortium name="US DOE Joint Genome Institute (JGI-PGF)"/>
            <person name="Walter F."/>
            <person name="Albersmeier A."/>
            <person name="Kalinowski J."/>
            <person name="Ruckert C."/>
        </authorList>
    </citation>
    <scope>NUCLEOTIDE SEQUENCE</scope>
    <source>
        <strain evidence="3">KCTC 22169</strain>
    </source>
</reference>